<protein>
    <recommendedName>
        <fullName evidence="2">Ubiquitin-fold modifier 1</fullName>
    </recommendedName>
</protein>
<evidence type="ECO:0000313" key="5">
    <source>
        <dbReference type="EMBL" id="KZC13373.1"/>
    </source>
</evidence>
<dbReference type="PANTHER" id="PTHR15825">
    <property type="entry name" value="UBIQUITIN-FOLD MODIFIER 1"/>
    <property type="match status" value="1"/>
</dbReference>
<reference evidence="5 6" key="1">
    <citation type="submission" date="2015-07" db="EMBL/GenBank/DDBJ databases">
        <title>The genome of Dufourea novaeangliae.</title>
        <authorList>
            <person name="Pan H."/>
            <person name="Kapheim K."/>
        </authorList>
    </citation>
    <scope>NUCLEOTIDE SEQUENCE [LARGE SCALE GENOMIC DNA]</scope>
    <source>
        <strain evidence="5">0120121106</strain>
        <tissue evidence="5">Whole body</tissue>
    </source>
</reference>
<dbReference type="SUPFAM" id="SSF54236">
    <property type="entry name" value="Ubiquitin-like"/>
    <property type="match status" value="1"/>
</dbReference>
<dbReference type="Pfam" id="PF03671">
    <property type="entry name" value="Ufm1"/>
    <property type="match status" value="1"/>
</dbReference>
<name>A0A154PNF5_DUFNO</name>
<evidence type="ECO:0000256" key="2">
    <source>
        <dbReference type="ARBA" id="ARBA00015319"/>
    </source>
</evidence>
<dbReference type="GO" id="GO:0005634">
    <property type="term" value="C:nucleus"/>
    <property type="evidence" value="ECO:0007669"/>
    <property type="project" value="TreeGrafter"/>
</dbReference>
<gene>
    <name evidence="5" type="ORF">WN55_05971</name>
</gene>
<dbReference type="Gene3D" id="3.10.20.90">
    <property type="entry name" value="Phosphatidylinositol 3-kinase Catalytic Subunit, Chain A, domain 1"/>
    <property type="match status" value="1"/>
</dbReference>
<dbReference type="GO" id="GO:0005737">
    <property type="term" value="C:cytoplasm"/>
    <property type="evidence" value="ECO:0007669"/>
    <property type="project" value="TreeGrafter"/>
</dbReference>
<evidence type="ECO:0000256" key="3">
    <source>
        <dbReference type="ARBA" id="ARBA00022499"/>
    </source>
</evidence>
<dbReference type="OrthoDB" id="284357at2759"/>
<dbReference type="PANTHER" id="PTHR15825:SF0">
    <property type="entry name" value="UBIQUITIN-FOLD MODIFIER 1"/>
    <property type="match status" value="1"/>
</dbReference>
<dbReference type="STRING" id="178035.A0A154PNF5"/>
<dbReference type="GO" id="GO:1990592">
    <property type="term" value="P:protein K69-linked ufmylation"/>
    <property type="evidence" value="ECO:0007669"/>
    <property type="project" value="TreeGrafter"/>
</dbReference>
<dbReference type="InterPro" id="IPR029071">
    <property type="entry name" value="Ubiquitin-like_domsf"/>
</dbReference>
<evidence type="ECO:0000256" key="1">
    <source>
        <dbReference type="ARBA" id="ARBA00010230"/>
    </source>
</evidence>
<keyword evidence="4" id="KW-0833">Ubl conjugation pathway</keyword>
<dbReference type="Proteomes" id="UP000076502">
    <property type="component" value="Unassembled WGS sequence"/>
</dbReference>
<comment type="similarity">
    <text evidence="1">Belongs to the UFM1 family.</text>
</comment>
<dbReference type="EMBL" id="KQ434999">
    <property type="protein sequence ID" value="KZC13373.1"/>
    <property type="molecule type" value="Genomic_DNA"/>
</dbReference>
<dbReference type="InterPro" id="IPR005375">
    <property type="entry name" value="UFM1"/>
</dbReference>
<evidence type="ECO:0000256" key="4">
    <source>
        <dbReference type="ARBA" id="ARBA00022786"/>
    </source>
</evidence>
<dbReference type="AlphaFoldDB" id="A0A154PNF5"/>
<keyword evidence="3" id="KW-1017">Isopeptide bond</keyword>
<evidence type="ECO:0000313" key="6">
    <source>
        <dbReference type="Proteomes" id="UP000076502"/>
    </source>
</evidence>
<sequence length="381" mass="44030">MSELDILEVLKMFDIFLALLENPTVSKDLNNDNVAKAFQCAQFIESTIAKAHEIGKEHILENHLHNYWLKENRLNLYKCSDMKNACDKFLEVCLKDVNVPRDTVDKLLKLYIQYCGYDRLNDFLRYTMINGICTNIVIDSFQKLGVSVFDMQNEALILSWELSINNGNQYEVLECIQKMFDNGFHSTLIHFAANLHNSKIKQLIVEQLSNKLVENNVNICLALVNVDKKLLWMLMQSNLELYTNFLDAVFYFARHMKQVQHHWISNCEFEYEHLLKVVEMLLNGPKRISDIIYNRVQLVKTHPNGTIWHRVEKNIECVPDNTPFTAVLKFAAEEFKVSPSTSAIITDDGIGINPQQTAGNVFLKHGSELRLIPRDRVGCSR</sequence>
<proteinExistence type="inferred from homology"/>
<organism evidence="5 6">
    <name type="scientific">Dufourea novaeangliae</name>
    <name type="common">Sweat bee</name>
    <dbReference type="NCBI Taxonomy" id="178035"/>
    <lineage>
        <taxon>Eukaryota</taxon>
        <taxon>Metazoa</taxon>
        <taxon>Ecdysozoa</taxon>
        <taxon>Arthropoda</taxon>
        <taxon>Hexapoda</taxon>
        <taxon>Insecta</taxon>
        <taxon>Pterygota</taxon>
        <taxon>Neoptera</taxon>
        <taxon>Endopterygota</taxon>
        <taxon>Hymenoptera</taxon>
        <taxon>Apocrita</taxon>
        <taxon>Aculeata</taxon>
        <taxon>Apoidea</taxon>
        <taxon>Anthophila</taxon>
        <taxon>Halictidae</taxon>
        <taxon>Rophitinae</taxon>
        <taxon>Dufourea</taxon>
    </lineage>
</organism>
<keyword evidence="6" id="KW-1185">Reference proteome</keyword>
<accession>A0A154PNF5</accession>